<evidence type="ECO:0000313" key="5">
    <source>
        <dbReference type="Proteomes" id="UP001162802"/>
    </source>
</evidence>
<feature type="signal peptide" evidence="2">
    <location>
        <begin position="1"/>
        <end position="25"/>
    </location>
</feature>
<dbReference type="Gene3D" id="3.40.50.1820">
    <property type="entry name" value="alpha/beta hydrolase"/>
    <property type="match status" value="1"/>
</dbReference>
<evidence type="ECO:0000256" key="1">
    <source>
        <dbReference type="ARBA" id="ARBA00022801"/>
    </source>
</evidence>
<dbReference type="InterPro" id="IPR011042">
    <property type="entry name" value="6-blade_b-propeller_TolB-like"/>
</dbReference>
<sequence>MKLSSCVLALALGLALVPTAPSASASTDAFPQVPLITRSALFGNPTRIDGQVSPDGQWISFIAPRDGVMNLWIAPRDHPDKARPLTAQKGRPLETSTWTRDSRQLLFVTDTQGDENYRLYGVDVATGRLRNYTPYEKTRAQILAMSREDPGHILIGLNKRDPRWHDVYRLDLVTGELQEVMRGDGYARVLADRQLRVRLVGKARADGGADYFRLIDGEVEATPFVSIGLEDALTTNPLSFTEDGKTLYWLDSRGRDTAALMAQDFASGAMTLVGQDRRADVESALFDPGTGRAQGYEVNYLRPEYTATSPAIADDLAYLKGQDKGLFTITSRTDDDSIWIVRFDPVTAPESTWLYDRRTQALTELFVTRPELEGAPLAEQIPVEITARDGKTLVSYLTLPRDAKGPVPMVLFVHGGPWARDQAGFQPYQQWLANRGYAVLAVNFRGSTGFGKSFIAAGNLEWGRKMHQDLIDAVDWAIARGVTRRDSVAILGGSYGGYATLVGMTMTPERFACGVDMVGPSNLQTLMNTFPAYWGAQLEQFYRRMGDPRTEDGRAMLAERSPINHVDAIRKPLLIAQGANDPRVNIDESDQIVAAMTERGIPVTYLVFPDEGHGFARPENSIAFAAASENFLQTCLGGRAQPMRDALANSSAEVRKGGSYIGIEDFRDSGEVP</sequence>
<dbReference type="SUPFAM" id="SSF82171">
    <property type="entry name" value="DPP6 N-terminal domain-like"/>
    <property type="match status" value="1"/>
</dbReference>
<evidence type="ECO:0000313" key="4">
    <source>
        <dbReference type="EMBL" id="MCJ1960975.1"/>
    </source>
</evidence>
<evidence type="ECO:0000259" key="3">
    <source>
        <dbReference type="Pfam" id="PF00326"/>
    </source>
</evidence>
<feature type="domain" description="Peptidase S9 prolyl oligopeptidase catalytic" evidence="3">
    <location>
        <begin position="426"/>
        <end position="638"/>
    </location>
</feature>
<gene>
    <name evidence="4" type="ORF">MTR65_09815</name>
</gene>
<name>A0ABT0ACP9_9SPHN</name>
<dbReference type="Proteomes" id="UP001162802">
    <property type="component" value="Unassembled WGS sequence"/>
</dbReference>
<dbReference type="Gene3D" id="2.120.10.30">
    <property type="entry name" value="TolB, C-terminal domain"/>
    <property type="match status" value="1"/>
</dbReference>
<proteinExistence type="predicted"/>
<dbReference type="SUPFAM" id="SSF53474">
    <property type="entry name" value="alpha/beta-Hydrolases"/>
    <property type="match status" value="1"/>
</dbReference>
<accession>A0ABT0ACP9</accession>
<comment type="caution">
    <text evidence="4">The sequence shown here is derived from an EMBL/GenBank/DDBJ whole genome shotgun (WGS) entry which is preliminary data.</text>
</comment>
<keyword evidence="1" id="KW-0378">Hydrolase</keyword>
<dbReference type="EMBL" id="JALHAT010000014">
    <property type="protein sequence ID" value="MCJ1960975.1"/>
    <property type="molecule type" value="Genomic_DNA"/>
</dbReference>
<dbReference type="PANTHER" id="PTHR42776">
    <property type="entry name" value="SERINE PEPTIDASE S9 FAMILY MEMBER"/>
    <property type="match status" value="1"/>
</dbReference>
<protein>
    <submittedName>
        <fullName evidence="4">S9 family peptidase</fullName>
    </submittedName>
</protein>
<dbReference type="Pfam" id="PF00326">
    <property type="entry name" value="Peptidase_S9"/>
    <property type="match status" value="1"/>
</dbReference>
<organism evidence="4 5">
    <name type="scientific">Novosphingobium mangrovi</name>
    <name type="common">ex Hu et al. 2023</name>
    <dbReference type="NCBI Taxonomy" id="2930094"/>
    <lineage>
        <taxon>Bacteria</taxon>
        <taxon>Pseudomonadati</taxon>
        <taxon>Pseudomonadota</taxon>
        <taxon>Alphaproteobacteria</taxon>
        <taxon>Sphingomonadales</taxon>
        <taxon>Sphingomonadaceae</taxon>
        <taxon>Novosphingobium</taxon>
    </lineage>
</organism>
<reference evidence="4" key="1">
    <citation type="submission" date="2022-03" db="EMBL/GenBank/DDBJ databases">
        <title>Identification of a novel bacterium isolated from mangrove sediments.</title>
        <authorList>
            <person name="Pan X."/>
        </authorList>
    </citation>
    <scope>NUCLEOTIDE SEQUENCE</scope>
    <source>
        <strain evidence="4">B2637</strain>
    </source>
</reference>
<dbReference type="RefSeq" id="WP_243799613.1">
    <property type="nucleotide sequence ID" value="NZ_JALHAT010000014.1"/>
</dbReference>
<feature type="chain" id="PRO_5047292818" evidence="2">
    <location>
        <begin position="26"/>
        <end position="673"/>
    </location>
</feature>
<dbReference type="PANTHER" id="PTHR42776:SF27">
    <property type="entry name" value="DIPEPTIDYL PEPTIDASE FAMILY MEMBER 6"/>
    <property type="match status" value="1"/>
</dbReference>
<keyword evidence="2" id="KW-0732">Signal</keyword>
<keyword evidence="5" id="KW-1185">Reference proteome</keyword>
<dbReference type="InterPro" id="IPR001375">
    <property type="entry name" value="Peptidase_S9_cat"/>
</dbReference>
<evidence type="ECO:0000256" key="2">
    <source>
        <dbReference type="SAM" id="SignalP"/>
    </source>
</evidence>
<dbReference type="InterPro" id="IPR029058">
    <property type="entry name" value="AB_hydrolase_fold"/>
</dbReference>